<proteinExistence type="predicted"/>
<comment type="caution">
    <text evidence="2">The sequence shown here is derived from an EMBL/GenBank/DDBJ whole genome shotgun (WGS) entry which is preliminary data.</text>
</comment>
<feature type="transmembrane region" description="Helical" evidence="1">
    <location>
        <begin position="40"/>
        <end position="61"/>
    </location>
</feature>
<dbReference type="EMBL" id="LAZR01000598">
    <property type="protein sequence ID" value="KKN63167.1"/>
    <property type="molecule type" value="Genomic_DNA"/>
</dbReference>
<evidence type="ECO:0000313" key="2">
    <source>
        <dbReference type="EMBL" id="KKN63167.1"/>
    </source>
</evidence>
<keyword evidence="1" id="KW-0812">Transmembrane</keyword>
<accession>A0A0F9SLB3</accession>
<organism evidence="2">
    <name type="scientific">marine sediment metagenome</name>
    <dbReference type="NCBI Taxonomy" id="412755"/>
    <lineage>
        <taxon>unclassified sequences</taxon>
        <taxon>metagenomes</taxon>
        <taxon>ecological metagenomes</taxon>
    </lineage>
</organism>
<dbReference type="AlphaFoldDB" id="A0A0F9SLB3"/>
<reference evidence="2" key="1">
    <citation type="journal article" date="2015" name="Nature">
        <title>Complex archaea that bridge the gap between prokaryotes and eukaryotes.</title>
        <authorList>
            <person name="Spang A."/>
            <person name="Saw J.H."/>
            <person name="Jorgensen S.L."/>
            <person name="Zaremba-Niedzwiedzka K."/>
            <person name="Martijn J."/>
            <person name="Lind A.E."/>
            <person name="van Eijk R."/>
            <person name="Schleper C."/>
            <person name="Guy L."/>
            <person name="Ettema T.J."/>
        </authorList>
    </citation>
    <scope>NUCLEOTIDE SEQUENCE</scope>
</reference>
<keyword evidence="1" id="KW-0472">Membrane</keyword>
<protein>
    <submittedName>
        <fullName evidence="2">Uncharacterized protein</fullName>
    </submittedName>
</protein>
<name>A0A0F9SLB3_9ZZZZ</name>
<keyword evidence="1" id="KW-1133">Transmembrane helix</keyword>
<gene>
    <name evidence="2" type="ORF">LCGC14_0504370</name>
</gene>
<evidence type="ECO:0000256" key="1">
    <source>
        <dbReference type="SAM" id="Phobius"/>
    </source>
</evidence>
<sequence>MDASWKIRRRIVNCTLLFCAGCIGKIVLMGGGDPATEQTALLALSALASTTIGAYVFGAVFDDNSARKNGGR</sequence>
<feature type="transmembrane region" description="Helical" evidence="1">
    <location>
        <begin position="12"/>
        <end position="28"/>
    </location>
</feature>